<protein>
    <submittedName>
        <fullName evidence="2">Uncharacterized protein</fullName>
    </submittedName>
</protein>
<feature type="transmembrane region" description="Helical" evidence="1">
    <location>
        <begin position="72"/>
        <end position="91"/>
    </location>
</feature>
<organism evidence="2">
    <name type="scientific">Saccharolobus islandicus</name>
    <name type="common">Sulfolobus islandicus</name>
    <dbReference type="NCBI Taxonomy" id="43080"/>
    <lineage>
        <taxon>Archaea</taxon>
        <taxon>Thermoproteota</taxon>
        <taxon>Thermoprotei</taxon>
        <taxon>Sulfolobales</taxon>
        <taxon>Sulfolobaceae</taxon>
        <taxon>Saccharolobus</taxon>
    </lineage>
</organism>
<dbReference type="EMBL" id="AJ748322">
    <property type="protein sequence ID" value="CAG38215.1"/>
    <property type="molecule type" value="Genomic_DNA"/>
</dbReference>
<accession>Q5W2T1</accession>
<evidence type="ECO:0000256" key="1">
    <source>
        <dbReference type="SAM" id="Phobius"/>
    </source>
</evidence>
<reference evidence="2" key="1">
    <citation type="journal article" date="2004" name="Archaea">
        <title>Genomic comparison of archaeal conjugative plasmids from Sulfolobus.</title>
        <authorList>
            <person name="Greve B."/>
            <person name="Jensen S."/>
            <person name="Bruegger K."/>
            <person name="Zillig W."/>
            <person name="Garrett R.A."/>
        </authorList>
    </citation>
    <scope>NUCLEOTIDE SEQUENCE [LARGE SCALE GENOMIC DNA]</scope>
    <source>
        <plasmid evidence="2">pARN3</plasmid>
    </source>
</reference>
<evidence type="ECO:0000313" key="2">
    <source>
        <dbReference type="EMBL" id="CAG38215.1"/>
    </source>
</evidence>
<geneLocation type="plasmid" evidence="2">
    <name>pARN3</name>
</geneLocation>
<keyword evidence="2" id="KW-0614">Plasmid</keyword>
<proteinExistence type="predicted"/>
<keyword evidence="1" id="KW-0812">Transmembrane</keyword>
<feature type="transmembrane region" description="Helical" evidence="1">
    <location>
        <begin position="12"/>
        <end position="32"/>
    </location>
</feature>
<name>Q5W2T1_SACIS</name>
<keyword evidence="1" id="KW-0472">Membrane</keyword>
<keyword evidence="1" id="KW-1133">Transmembrane helix</keyword>
<dbReference type="AlphaFoldDB" id="Q5W2T1"/>
<sequence length="128" mass="14958">MISMDMEEFDIFRILLIIIDIMINAVIGIIRKSIVHDILYGISISQCVFYSSPVFSNSLAKQILYNLDSISPIIYMFFEVIVPPFVIAEFIVKLSDFENYWNYFEEDPSKAEKLLYFFIGIIVQLILH</sequence>